<reference evidence="4" key="2">
    <citation type="submission" date="2015-01" db="EMBL/GenBank/DDBJ databases">
        <title>Evolutionary Origins and Diversification of the Mycorrhizal Mutualists.</title>
        <authorList>
            <consortium name="DOE Joint Genome Institute"/>
            <consortium name="Mycorrhizal Genomics Consortium"/>
            <person name="Kohler A."/>
            <person name="Kuo A."/>
            <person name="Nagy L.G."/>
            <person name="Floudas D."/>
            <person name="Copeland A."/>
            <person name="Barry K.W."/>
            <person name="Cichocki N."/>
            <person name="Veneault-Fourrey C."/>
            <person name="LaButti K."/>
            <person name="Lindquist E.A."/>
            <person name="Lipzen A."/>
            <person name="Lundell T."/>
            <person name="Morin E."/>
            <person name="Murat C."/>
            <person name="Riley R."/>
            <person name="Ohm R."/>
            <person name="Sun H."/>
            <person name="Tunlid A."/>
            <person name="Henrissat B."/>
            <person name="Grigoriev I.V."/>
            <person name="Hibbett D.S."/>
            <person name="Martin F."/>
        </authorList>
    </citation>
    <scope>NUCLEOTIDE SEQUENCE [LARGE SCALE GENOMIC DNA]</scope>
    <source>
        <strain evidence="4">h7</strain>
    </source>
</reference>
<proteinExistence type="predicted"/>
<gene>
    <name evidence="3" type="ORF">M413DRAFT_369529</name>
</gene>
<keyword evidence="4" id="KW-1185">Reference proteome</keyword>
<evidence type="ECO:0000256" key="2">
    <source>
        <dbReference type="SAM" id="SignalP"/>
    </source>
</evidence>
<reference evidence="3 4" key="1">
    <citation type="submission" date="2014-04" db="EMBL/GenBank/DDBJ databases">
        <authorList>
            <consortium name="DOE Joint Genome Institute"/>
            <person name="Kuo A."/>
            <person name="Gay G."/>
            <person name="Dore J."/>
            <person name="Kohler A."/>
            <person name="Nagy L.G."/>
            <person name="Floudas D."/>
            <person name="Copeland A."/>
            <person name="Barry K.W."/>
            <person name="Cichocki N."/>
            <person name="Veneault-Fourrey C."/>
            <person name="LaButti K."/>
            <person name="Lindquist E.A."/>
            <person name="Lipzen A."/>
            <person name="Lundell T."/>
            <person name="Morin E."/>
            <person name="Murat C."/>
            <person name="Sun H."/>
            <person name="Tunlid A."/>
            <person name="Henrissat B."/>
            <person name="Grigoriev I.V."/>
            <person name="Hibbett D.S."/>
            <person name="Martin F."/>
            <person name="Nordberg H.P."/>
            <person name="Cantor M.N."/>
            <person name="Hua S.X."/>
        </authorList>
    </citation>
    <scope>NUCLEOTIDE SEQUENCE [LARGE SCALE GENOMIC DNA]</scope>
    <source>
        <strain evidence="4">h7</strain>
    </source>
</reference>
<evidence type="ECO:0000313" key="4">
    <source>
        <dbReference type="Proteomes" id="UP000053424"/>
    </source>
</evidence>
<dbReference type="Proteomes" id="UP000053424">
    <property type="component" value="Unassembled WGS sequence"/>
</dbReference>
<feature type="chain" id="PRO_5002162199" evidence="2">
    <location>
        <begin position="21"/>
        <end position="236"/>
    </location>
</feature>
<feature type="compositionally biased region" description="Low complexity" evidence="1">
    <location>
        <begin position="223"/>
        <end position="236"/>
    </location>
</feature>
<feature type="region of interest" description="Disordered" evidence="1">
    <location>
        <begin position="215"/>
        <end position="236"/>
    </location>
</feature>
<dbReference type="EMBL" id="KN831832">
    <property type="protein sequence ID" value="KIM35081.1"/>
    <property type="molecule type" value="Genomic_DNA"/>
</dbReference>
<dbReference type="AlphaFoldDB" id="A0A0C3BUN4"/>
<accession>A0A0C3BUN4</accession>
<feature type="signal peptide" evidence="2">
    <location>
        <begin position="1"/>
        <end position="20"/>
    </location>
</feature>
<dbReference type="HOGENOM" id="CLU_1175552_0_0_1"/>
<evidence type="ECO:0000313" key="3">
    <source>
        <dbReference type="EMBL" id="KIM35081.1"/>
    </source>
</evidence>
<keyword evidence="2" id="KW-0732">Signal</keyword>
<protein>
    <submittedName>
        <fullName evidence="3">Uncharacterized protein</fullName>
    </submittedName>
</protein>
<organism evidence="3 4">
    <name type="scientific">Hebeloma cylindrosporum</name>
    <dbReference type="NCBI Taxonomy" id="76867"/>
    <lineage>
        <taxon>Eukaryota</taxon>
        <taxon>Fungi</taxon>
        <taxon>Dikarya</taxon>
        <taxon>Basidiomycota</taxon>
        <taxon>Agaricomycotina</taxon>
        <taxon>Agaricomycetes</taxon>
        <taxon>Agaricomycetidae</taxon>
        <taxon>Agaricales</taxon>
        <taxon>Agaricineae</taxon>
        <taxon>Hymenogastraceae</taxon>
        <taxon>Hebeloma</taxon>
    </lineage>
</organism>
<sequence>MRSFALVGLSAALFMTGVTAGPYKRDSTTGISSSAVFSLASASTGVPSPLPTGGQGSGSQIMICHPIDLSTVPAPYPGIPINATSAIPSGSVPTSSLLVPSSSLLVSTPAPSVSISISAPTPTGSQGSGGPAYICQPADPSFIPPANPGTTNTSIASVPVSTSDAPSVSALGSTTGIPLPTSTDIPASVRSIYICYAADPASVSAPFPGTPNNTTLTSTLADPTPTSTVSISIPTQ</sequence>
<name>A0A0C3BUN4_HEBCY</name>
<evidence type="ECO:0000256" key="1">
    <source>
        <dbReference type="SAM" id="MobiDB-lite"/>
    </source>
</evidence>